<gene>
    <name evidence="2" type="ORF">GYMLUDRAFT_50700</name>
</gene>
<reference evidence="2 3" key="1">
    <citation type="submission" date="2014-04" db="EMBL/GenBank/DDBJ databases">
        <title>Evolutionary Origins and Diversification of the Mycorrhizal Mutualists.</title>
        <authorList>
            <consortium name="DOE Joint Genome Institute"/>
            <consortium name="Mycorrhizal Genomics Consortium"/>
            <person name="Kohler A."/>
            <person name="Kuo A."/>
            <person name="Nagy L.G."/>
            <person name="Floudas D."/>
            <person name="Copeland A."/>
            <person name="Barry K.W."/>
            <person name="Cichocki N."/>
            <person name="Veneault-Fourrey C."/>
            <person name="LaButti K."/>
            <person name="Lindquist E.A."/>
            <person name="Lipzen A."/>
            <person name="Lundell T."/>
            <person name="Morin E."/>
            <person name="Murat C."/>
            <person name="Riley R."/>
            <person name="Ohm R."/>
            <person name="Sun H."/>
            <person name="Tunlid A."/>
            <person name="Henrissat B."/>
            <person name="Grigoriev I.V."/>
            <person name="Hibbett D.S."/>
            <person name="Martin F."/>
        </authorList>
    </citation>
    <scope>NUCLEOTIDE SEQUENCE [LARGE SCALE GENOMIC DNA]</scope>
    <source>
        <strain evidence="2 3">FD-317 M1</strain>
    </source>
</reference>
<dbReference type="Proteomes" id="UP000053593">
    <property type="component" value="Unassembled WGS sequence"/>
</dbReference>
<evidence type="ECO:0000313" key="2">
    <source>
        <dbReference type="EMBL" id="KIK51191.1"/>
    </source>
</evidence>
<dbReference type="HOGENOM" id="CLU_831717_0_0_1"/>
<name>A0A0D0BA79_9AGAR</name>
<dbReference type="AlphaFoldDB" id="A0A0D0BA79"/>
<accession>A0A0D0BA79</accession>
<evidence type="ECO:0000256" key="1">
    <source>
        <dbReference type="SAM" id="MobiDB-lite"/>
    </source>
</evidence>
<feature type="region of interest" description="Disordered" evidence="1">
    <location>
        <begin position="212"/>
        <end position="242"/>
    </location>
</feature>
<sequence>MEYLDNLAIARITSSIKAGRRISANIPSTPKAGLTIRLKHDSDDIIRSVSQAKFASIHRHIEFAQYLARLCSVSAVIRAIIEVLDVNSRPWTEFGSVEGSEASWRAGITSGEVRKEVILKTIVDAGRRLSDLKEIWLALPEEARSLDESLSRNPVRSTKSRKSRRILGEKTNLPGTSVTHSASISALKVKRKAPTESTLEGSASLVLKRQKLREPTVVDPSSTSSSTGSISSRRTRQSYSARARPVTRNVLYRLEEQTSYLFDETSRQVKTVQRFSVVAEATTQYTEEGILFLDENEALPVSKKVVRTRRAAMKAMEAAMSEFEAQTDAVEQFF</sequence>
<organism evidence="2 3">
    <name type="scientific">Collybiopsis luxurians FD-317 M1</name>
    <dbReference type="NCBI Taxonomy" id="944289"/>
    <lineage>
        <taxon>Eukaryota</taxon>
        <taxon>Fungi</taxon>
        <taxon>Dikarya</taxon>
        <taxon>Basidiomycota</taxon>
        <taxon>Agaricomycotina</taxon>
        <taxon>Agaricomycetes</taxon>
        <taxon>Agaricomycetidae</taxon>
        <taxon>Agaricales</taxon>
        <taxon>Marasmiineae</taxon>
        <taxon>Omphalotaceae</taxon>
        <taxon>Collybiopsis</taxon>
        <taxon>Collybiopsis luxurians</taxon>
    </lineage>
</organism>
<keyword evidence="3" id="KW-1185">Reference proteome</keyword>
<feature type="compositionally biased region" description="Low complexity" evidence="1">
    <location>
        <begin position="221"/>
        <end position="232"/>
    </location>
</feature>
<evidence type="ECO:0000313" key="3">
    <source>
        <dbReference type="Proteomes" id="UP000053593"/>
    </source>
</evidence>
<dbReference type="EMBL" id="KN834870">
    <property type="protein sequence ID" value="KIK51191.1"/>
    <property type="molecule type" value="Genomic_DNA"/>
</dbReference>
<feature type="compositionally biased region" description="Polar residues" evidence="1">
    <location>
        <begin position="173"/>
        <end position="184"/>
    </location>
</feature>
<feature type="region of interest" description="Disordered" evidence="1">
    <location>
        <begin position="148"/>
        <end position="195"/>
    </location>
</feature>
<proteinExistence type="predicted"/>
<protein>
    <submittedName>
        <fullName evidence="2">Uncharacterized protein</fullName>
    </submittedName>
</protein>